<evidence type="ECO:0000313" key="2">
    <source>
        <dbReference type="Proteomes" id="UP000002774"/>
    </source>
</evidence>
<proteinExistence type="predicted"/>
<dbReference type="HOGENOM" id="CLU_1893855_0_0_10"/>
<dbReference type="RefSeq" id="WP_008504105.1">
    <property type="nucleotide sequence ID" value="NZ_CM001403.1"/>
</dbReference>
<name>H1YH57_9SPHI</name>
<accession>H1YH57</accession>
<gene>
    <name evidence="1" type="ORF">Mucpa_0363</name>
</gene>
<organism evidence="1 2">
    <name type="scientific">Mucilaginibacter paludis DSM 18603</name>
    <dbReference type="NCBI Taxonomy" id="714943"/>
    <lineage>
        <taxon>Bacteria</taxon>
        <taxon>Pseudomonadati</taxon>
        <taxon>Bacteroidota</taxon>
        <taxon>Sphingobacteriia</taxon>
        <taxon>Sphingobacteriales</taxon>
        <taxon>Sphingobacteriaceae</taxon>
        <taxon>Mucilaginibacter</taxon>
    </lineage>
</organism>
<reference evidence="1" key="1">
    <citation type="submission" date="2011-09" db="EMBL/GenBank/DDBJ databases">
        <title>The permanent draft genome of Mucilaginibacter paludis DSM 18603.</title>
        <authorList>
            <consortium name="US DOE Joint Genome Institute (JGI-PGF)"/>
            <person name="Lucas S."/>
            <person name="Han J."/>
            <person name="Lapidus A."/>
            <person name="Bruce D."/>
            <person name="Goodwin L."/>
            <person name="Pitluck S."/>
            <person name="Peters L."/>
            <person name="Kyrpides N."/>
            <person name="Mavromatis K."/>
            <person name="Ivanova N."/>
            <person name="Mikhailova N."/>
            <person name="Held B."/>
            <person name="Detter J.C."/>
            <person name="Tapia R."/>
            <person name="Han C."/>
            <person name="Land M."/>
            <person name="Hauser L."/>
            <person name="Markowitz V."/>
            <person name="Cheng J.-F."/>
            <person name="Hugenholtz P."/>
            <person name="Woyke T."/>
            <person name="Wu D."/>
            <person name="Tindall B."/>
            <person name="Brambilla E."/>
            <person name="Klenk H.-P."/>
            <person name="Eisen J.A."/>
        </authorList>
    </citation>
    <scope>NUCLEOTIDE SEQUENCE [LARGE SCALE GENOMIC DNA]</scope>
    <source>
        <strain evidence="1">DSM 18603</strain>
    </source>
</reference>
<dbReference type="STRING" id="714943.Mucpa_0363"/>
<dbReference type="EMBL" id="CM001403">
    <property type="protein sequence ID" value="EHQ24559.1"/>
    <property type="molecule type" value="Genomic_DNA"/>
</dbReference>
<evidence type="ECO:0000313" key="1">
    <source>
        <dbReference type="EMBL" id="EHQ24559.1"/>
    </source>
</evidence>
<sequence>MANVAKKIPMEQINRLAIVHNALRQAPAPKPQYYLEEFDLNADGSIAVVYINKQAVAGGKIPNHADWLEATINPKHLEAFTADNYSQANTFDRITPSGEHDQFGADINLSIYLEENLRTILLDYLNAGKEVQPC</sequence>
<keyword evidence="2" id="KW-1185">Reference proteome</keyword>
<protein>
    <submittedName>
        <fullName evidence="1">Uncharacterized protein</fullName>
    </submittedName>
</protein>
<dbReference type="Proteomes" id="UP000002774">
    <property type="component" value="Chromosome"/>
</dbReference>
<dbReference type="AlphaFoldDB" id="H1YH57"/>